<feature type="compositionally biased region" description="Polar residues" evidence="1">
    <location>
        <begin position="64"/>
        <end position="79"/>
    </location>
</feature>
<feature type="region of interest" description="Disordered" evidence="1">
    <location>
        <begin position="119"/>
        <end position="139"/>
    </location>
</feature>
<feature type="transmembrane region" description="Helical" evidence="2">
    <location>
        <begin position="378"/>
        <end position="402"/>
    </location>
</feature>
<feature type="compositionally biased region" description="Basic and acidic residues" evidence="1">
    <location>
        <begin position="206"/>
        <end position="215"/>
    </location>
</feature>
<feature type="transmembrane region" description="Helical" evidence="2">
    <location>
        <begin position="467"/>
        <end position="485"/>
    </location>
</feature>
<evidence type="ECO:0000313" key="3">
    <source>
        <dbReference type="EMBL" id="MCZ6161456.1"/>
    </source>
</evidence>
<feature type="transmembrane region" description="Helical" evidence="2">
    <location>
        <begin position="529"/>
        <end position="549"/>
    </location>
</feature>
<organism evidence="3 4">
    <name type="scientific">Campylobacter ureolyticus</name>
    <dbReference type="NCBI Taxonomy" id="827"/>
    <lineage>
        <taxon>Bacteria</taxon>
        <taxon>Pseudomonadati</taxon>
        <taxon>Campylobacterota</taxon>
        <taxon>Epsilonproteobacteria</taxon>
        <taxon>Campylobacterales</taxon>
        <taxon>Campylobacteraceae</taxon>
        <taxon>Campylobacter</taxon>
    </lineage>
</organism>
<evidence type="ECO:0000313" key="4">
    <source>
        <dbReference type="Proteomes" id="UP001075461"/>
    </source>
</evidence>
<gene>
    <name evidence="3" type="ORF">O6B92_03740</name>
</gene>
<proteinExistence type="predicted"/>
<feature type="transmembrane region" description="Helical" evidence="2">
    <location>
        <begin position="497"/>
        <end position="522"/>
    </location>
</feature>
<keyword evidence="2" id="KW-1133">Transmembrane helix</keyword>
<dbReference type="Proteomes" id="UP001075461">
    <property type="component" value="Unassembled WGS sequence"/>
</dbReference>
<dbReference type="RefSeq" id="WP_269479858.1">
    <property type="nucleotide sequence ID" value="NZ_JAPXGP010000002.1"/>
</dbReference>
<feature type="region of interest" description="Disordered" evidence="1">
    <location>
        <begin position="57"/>
        <end position="93"/>
    </location>
</feature>
<reference evidence="3" key="1">
    <citation type="submission" date="2022-12" db="EMBL/GenBank/DDBJ databases">
        <title>Species Delineation and Comparative Genomics within the Campylobacter ureolyticus Complex.</title>
        <authorList>
            <person name="Maki J."/>
            <person name="Howard M."/>
            <person name="Connelly S."/>
            <person name="Hardy D.J."/>
            <person name="Cameron A."/>
        </authorList>
    </citation>
    <scope>NUCLEOTIDE SEQUENCE</scope>
    <source>
        <strain evidence="3">URMC_786</strain>
    </source>
</reference>
<feature type="transmembrane region" description="Helical" evidence="2">
    <location>
        <begin position="422"/>
        <end position="446"/>
    </location>
</feature>
<sequence>MVLTGTITAENIITSGGKEYFFSPLDLLSPNASIGDEVSFEMAGVKAVEVQVTKSKNENRLNKSKQQNLKAESISSDKTSQTKENKKSNSWFSFDMLKTDKQKEQEAYEAKKKAEEEAKKAAEEEARRKAAQKEAERKAEEELIAAAKRAEYESKHAKDNLARYSLDFGKNKKRNGNIKNQTSDSEKQNFESTSKTKIAELFAQKKAQETDKKETISTQNMQNLESNRNIAQNTSNNQNFTGAQNSGFSQDFKADTVKNTNEPKHEMSDVAKKFEEMRKKMQAKVTENEKSKYSAFSHNPNVASNEQINQTKPKFDANAYFAKARENSKKSYQSQNVPSSKTNGMNKQNMPLFEFAANSGKSSIETQIYAGKIRKAGILAYALPLIFFGIFGMLKIFAPQILNQIIIFILNLPYVDTITASPLYSGLSLIIVIGALVYFLHISPLLKAFYLAATASNRPTLFRNAKLYAWSLFLMILCLLFLLYPQIGTFIPLNADLFMKVALILISIFGICWLIFEILIYFTLFKISGVWLFLVAVFVHISIAILSIFISISQIFSLAFYILFIIGFALFRKIK</sequence>
<dbReference type="EMBL" id="JAPXGP010000002">
    <property type="protein sequence ID" value="MCZ6161456.1"/>
    <property type="molecule type" value="Genomic_DNA"/>
</dbReference>
<comment type="caution">
    <text evidence="3">The sequence shown here is derived from an EMBL/GenBank/DDBJ whole genome shotgun (WGS) entry which is preliminary data.</text>
</comment>
<accession>A0A9Q4PWJ4</accession>
<name>A0A9Q4PWJ4_9BACT</name>
<evidence type="ECO:0000256" key="2">
    <source>
        <dbReference type="SAM" id="Phobius"/>
    </source>
</evidence>
<keyword evidence="2" id="KW-0472">Membrane</keyword>
<protein>
    <submittedName>
        <fullName evidence="3">Uncharacterized protein</fullName>
    </submittedName>
</protein>
<evidence type="ECO:0000256" key="1">
    <source>
        <dbReference type="SAM" id="MobiDB-lite"/>
    </source>
</evidence>
<keyword evidence="2" id="KW-0812">Transmembrane</keyword>
<feature type="region of interest" description="Disordered" evidence="1">
    <location>
        <begin position="168"/>
        <end position="224"/>
    </location>
</feature>
<dbReference type="AlphaFoldDB" id="A0A9Q4PWJ4"/>
<feature type="transmembrane region" description="Helical" evidence="2">
    <location>
        <begin position="555"/>
        <end position="571"/>
    </location>
</feature>